<dbReference type="RefSeq" id="WP_269275369.1">
    <property type="nucleotide sequence ID" value="NZ_JAPVOI010000003.1"/>
</dbReference>
<reference evidence="1" key="1">
    <citation type="submission" date="2022-10" db="EMBL/GenBank/DDBJ databases">
        <title>Whole genome sequencing of three plant growth promoting bacteria isolated from Vachellia tortilis subsp. raddiana in Morocco.</title>
        <authorList>
            <person name="Hnini M."/>
            <person name="Zouagui R."/>
            <person name="Zouagui H."/>
            <person name="Chemao Elfihri M.-W."/>
            <person name="Ibrahimi A."/>
            <person name="Sbabou L."/>
            <person name="Aurag J."/>
        </authorList>
    </citation>
    <scope>NUCLEOTIDE SEQUENCE</scope>
    <source>
        <strain evidence="1">LMR678</strain>
    </source>
</reference>
<organism evidence="1 2">
    <name type="scientific">Sinorhizobium psoraleae</name>
    <dbReference type="NCBI Taxonomy" id="520838"/>
    <lineage>
        <taxon>Bacteria</taxon>
        <taxon>Pseudomonadati</taxon>
        <taxon>Pseudomonadota</taxon>
        <taxon>Alphaproteobacteria</taxon>
        <taxon>Hyphomicrobiales</taxon>
        <taxon>Rhizobiaceae</taxon>
        <taxon>Sinorhizobium/Ensifer group</taxon>
        <taxon>Sinorhizobium</taxon>
    </lineage>
</organism>
<evidence type="ECO:0000313" key="1">
    <source>
        <dbReference type="EMBL" id="MCZ4089061.1"/>
    </source>
</evidence>
<proteinExistence type="predicted"/>
<evidence type="ECO:0000313" key="2">
    <source>
        <dbReference type="Proteomes" id="UP001079430"/>
    </source>
</evidence>
<comment type="caution">
    <text evidence="1">The sequence shown here is derived from an EMBL/GenBank/DDBJ whole genome shotgun (WGS) entry which is preliminary data.</text>
</comment>
<sequence length="63" mass="7477">MSNNIVHFPNDFNEFDAMSLTQRMLMIEQLNEDMQTELDRITDAAAKIKDLMETNRKRMLDQN</sequence>
<dbReference type="Proteomes" id="UP001079430">
    <property type="component" value="Unassembled WGS sequence"/>
</dbReference>
<keyword evidence="2" id="KW-1185">Reference proteome</keyword>
<gene>
    <name evidence="1" type="ORF">O3W52_02985</name>
</gene>
<name>A0ABT4KAS2_9HYPH</name>
<protein>
    <submittedName>
        <fullName evidence="1">Uncharacterized protein</fullName>
    </submittedName>
</protein>
<accession>A0ABT4KAS2</accession>
<dbReference type="EMBL" id="JAPVOI010000003">
    <property type="protein sequence ID" value="MCZ4089061.1"/>
    <property type="molecule type" value="Genomic_DNA"/>
</dbReference>